<dbReference type="SUPFAM" id="SSF47203">
    <property type="entry name" value="Acyl-CoA dehydrogenase C-terminal domain-like"/>
    <property type="match status" value="1"/>
</dbReference>
<gene>
    <name evidence="5" type="ORF">SAMN05443668_103335</name>
</gene>
<name>A0A1M7PGN6_9ACTN</name>
<keyword evidence="2" id="KW-0274">FAD</keyword>
<dbReference type="AlphaFoldDB" id="A0A1M7PGN6"/>
<keyword evidence="3" id="KW-0560">Oxidoreductase</keyword>
<dbReference type="PANTHER" id="PTHR43884:SF20">
    <property type="entry name" value="ACYL-COA DEHYDROGENASE FADE28"/>
    <property type="match status" value="1"/>
</dbReference>
<evidence type="ECO:0000256" key="3">
    <source>
        <dbReference type="ARBA" id="ARBA00023002"/>
    </source>
</evidence>
<dbReference type="RefSeq" id="WP_073256118.1">
    <property type="nucleotide sequence ID" value="NZ_FRCS01000003.1"/>
</dbReference>
<evidence type="ECO:0000256" key="2">
    <source>
        <dbReference type="ARBA" id="ARBA00022827"/>
    </source>
</evidence>
<dbReference type="Pfam" id="PF00441">
    <property type="entry name" value="Acyl-CoA_dh_1"/>
    <property type="match status" value="1"/>
</dbReference>
<dbReference type="OrthoDB" id="8677713at2"/>
<evidence type="ECO:0000313" key="6">
    <source>
        <dbReference type="Proteomes" id="UP000184440"/>
    </source>
</evidence>
<sequence>MSSVTERLDRDTADQLTASLHAVFTAAPDEPESALAELGWAEVSAADPVTATRLLFTEHGRVLARSRLLDDVVLAELASVLPPAPGKLAVLYPHPDDGSSLQRVGILLAPLQGIDEVVLPVTTGSGFTPLVVAADEVARAAVPVTGFDRGSRWLLVRNLPVPPGASTAGPDTAWADAVAAGRRALAAELIGISDAALALAVAHTTGREQYGRPIGSFQAVRHRLAESYVAIEAARSTLGAAESDGASWSAALAKRAAGQAQAVTLRAVVQVFGAMGLTAEGPVHRYVTRGAALDALLGGHQSLTEELGTALLGGADLDPVVAVEADE</sequence>
<dbReference type="PANTHER" id="PTHR43884">
    <property type="entry name" value="ACYL-COA DEHYDROGENASE"/>
    <property type="match status" value="1"/>
</dbReference>
<keyword evidence="1" id="KW-0285">Flavoprotein</keyword>
<protein>
    <submittedName>
        <fullName evidence="5">Acyl-CoA dehydrogenase, C-terminal domain</fullName>
    </submittedName>
</protein>
<dbReference type="STRING" id="134849.SAMN05443668_103335"/>
<dbReference type="InterPro" id="IPR036250">
    <property type="entry name" value="AcylCo_DH-like_C"/>
</dbReference>
<keyword evidence="6" id="KW-1185">Reference proteome</keyword>
<accession>A0A1M7PGN6</accession>
<dbReference type="EMBL" id="FRCS01000003">
    <property type="protein sequence ID" value="SHN16188.1"/>
    <property type="molecule type" value="Genomic_DNA"/>
</dbReference>
<dbReference type="GO" id="GO:0003995">
    <property type="term" value="F:acyl-CoA dehydrogenase activity"/>
    <property type="evidence" value="ECO:0007669"/>
    <property type="project" value="TreeGrafter"/>
</dbReference>
<dbReference type="InterPro" id="IPR009075">
    <property type="entry name" value="AcylCo_DH/oxidase_C"/>
</dbReference>
<dbReference type="Proteomes" id="UP000184440">
    <property type="component" value="Unassembled WGS sequence"/>
</dbReference>
<reference evidence="5 6" key="1">
    <citation type="submission" date="2016-11" db="EMBL/GenBank/DDBJ databases">
        <authorList>
            <person name="Jaros S."/>
            <person name="Januszkiewicz K."/>
            <person name="Wedrychowicz H."/>
        </authorList>
    </citation>
    <scope>NUCLEOTIDE SEQUENCE [LARGE SCALE GENOMIC DNA]</scope>
    <source>
        <strain evidence="5 6">DSM 46144</strain>
    </source>
</reference>
<organism evidence="5 6">
    <name type="scientific">Cryptosporangium aurantiacum</name>
    <dbReference type="NCBI Taxonomy" id="134849"/>
    <lineage>
        <taxon>Bacteria</taxon>
        <taxon>Bacillati</taxon>
        <taxon>Actinomycetota</taxon>
        <taxon>Actinomycetes</taxon>
        <taxon>Cryptosporangiales</taxon>
        <taxon>Cryptosporangiaceae</taxon>
        <taxon>Cryptosporangium</taxon>
    </lineage>
</organism>
<proteinExistence type="predicted"/>
<evidence type="ECO:0000256" key="1">
    <source>
        <dbReference type="ARBA" id="ARBA00022630"/>
    </source>
</evidence>
<evidence type="ECO:0000313" key="5">
    <source>
        <dbReference type="EMBL" id="SHN16188.1"/>
    </source>
</evidence>
<feature type="domain" description="Acyl-CoA dehydrogenase/oxidase C-terminal" evidence="4">
    <location>
        <begin position="178"/>
        <end position="299"/>
    </location>
</feature>
<evidence type="ECO:0000259" key="4">
    <source>
        <dbReference type="Pfam" id="PF00441"/>
    </source>
</evidence>
<dbReference type="Gene3D" id="1.20.140.10">
    <property type="entry name" value="Butyryl-CoA Dehydrogenase, subunit A, domain 3"/>
    <property type="match status" value="1"/>
</dbReference>